<dbReference type="InterPro" id="IPR007751">
    <property type="entry name" value="DUF676_lipase-like"/>
</dbReference>
<gene>
    <name evidence="4" type="ORF">BSTOLATCC_MIC53956</name>
</gene>
<name>A0AAU9KF93_9CILI</name>
<dbReference type="SUPFAM" id="SSF53474">
    <property type="entry name" value="alpha/beta-Hydrolases"/>
    <property type="match status" value="1"/>
</dbReference>
<sequence>MSLRAIIEVIVQLESFRNIDLYQQGLYYLNFRLYHISRGYKLPASPYNFHTYEESSVLKDLYRVFPAQIEDTSFRSRCFLIKYSDEEVDINDIGVFRTEIELSKDYQELNMIFEVDLMFYDLEGRIDEDKIKATIRNPPEFTTACTIQLNVTGSLQGINAFYPIVFDENHCCVANTAFHVVLIDFRFRPNPLLSPEEEALKRKGEILTDVEINLPKTLSQYMFKNATEITPELIDQVHDIYINQLIMAHEKNRKLMEEWINFHIPSKIKNSIPKIPNPLSQREENSDGDSTIGTNASMNSLWRLPFSEREESRDPEAVAEKILMEIQEFAGQMYYLGIQFIDLIKASPKPICAMLQYQFNQKLKDRWGESIFREVKKVEEFALTTDQKIGESHRALSRTLRKTPYYKNLEQIPVMKTNFFPPPEWHPIVFQDIYTKITEDEQTDMQDPWDPTWITPMNDPRIQRKGLHLIVLCHGFQGNSFDVRTIRNQIALLRPDCVLMCSHMNEGETEGDIFDMGQRLAREVLSYIEEWCPGKSLHKVSFIGHSLGGVIIRAALPHLESISEKMQFFLTLSSPHLGYMYNSSKLVDAGLWILKKWRKSQCLMQLSMTDAQNPRDSFIYKLSLEPGLEWFKHIALVSSFQDSYAPFESARIEVGPKAANDQSKGAFYIEMANNILSKITLKKLYRLDVNFKIKGKSIDTMIGRAAHILMLENEPLIQMILFCCTHFFELNE</sequence>
<dbReference type="InterPro" id="IPR029058">
    <property type="entry name" value="AB_hydrolase_fold"/>
</dbReference>
<dbReference type="EMBL" id="CAJZBQ010000053">
    <property type="protein sequence ID" value="CAG9331898.1"/>
    <property type="molecule type" value="Genomic_DNA"/>
</dbReference>
<evidence type="ECO:0000313" key="4">
    <source>
        <dbReference type="EMBL" id="CAG9331898.1"/>
    </source>
</evidence>
<reference evidence="4" key="1">
    <citation type="submission" date="2021-09" db="EMBL/GenBank/DDBJ databases">
        <authorList>
            <consortium name="AG Swart"/>
            <person name="Singh M."/>
            <person name="Singh A."/>
            <person name="Seah K."/>
            <person name="Emmerich C."/>
        </authorList>
    </citation>
    <scope>NUCLEOTIDE SEQUENCE</scope>
    <source>
        <strain evidence="4">ATCC30299</strain>
    </source>
</reference>
<comment type="similarity">
    <text evidence="1">Belongs to the FAM135 family.</text>
</comment>
<dbReference type="Pfam" id="PF05057">
    <property type="entry name" value="DUF676"/>
    <property type="match status" value="1"/>
</dbReference>
<dbReference type="AlphaFoldDB" id="A0AAU9KF93"/>
<organism evidence="4 5">
    <name type="scientific">Blepharisma stoltei</name>
    <dbReference type="NCBI Taxonomy" id="1481888"/>
    <lineage>
        <taxon>Eukaryota</taxon>
        <taxon>Sar</taxon>
        <taxon>Alveolata</taxon>
        <taxon>Ciliophora</taxon>
        <taxon>Postciliodesmatophora</taxon>
        <taxon>Heterotrichea</taxon>
        <taxon>Heterotrichida</taxon>
        <taxon>Blepharismidae</taxon>
        <taxon>Blepharisma</taxon>
    </lineage>
</organism>
<evidence type="ECO:0000259" key="3">
    <source>
        <dbReference type="Pfam" id="PF05057"/>
    </source>
</evidence>
<comment type="caution">
    <text evidence="4">The sequence shown here is derived from an EMBL/GenBank/DDBJ whole genome shotgun (WGS) entry which is preliminary data.</text>
</comment>
<keyword evidence="5" id="KW-1185">Reference proteome</keyword>
<feature type="region of interest" description="Disordered" evidence="2">
    <location>
        <begin position="273"/>
        <end position="294"/>
    </location>
</feature>
<evidence type="ECO:0000256" key="1">
    <source>
        <dbReference type="ARBA" id="ARBA00007949"/>
    </source>
</evidence>
<protein>
    <recommendedName>
        <fullName evidence="3">DUF676 domain-containing protein</fullName>
    </recommendedName>
</protein>
<evidence type="ECO:0000256" key="2">
    <source>
        <dbReference type="SAM" id="MobiDB-lite"/>
    </source>
</evidence>
<dbReference type="Pfam" id="PF12394">
    <property type="entry name" value="DUF3657"/>
    <property type="match status" value="1"/>
</dbReference>
<evidence type="ECO:0000313" key="5">
    <source>
        <dbReference type="Proteomes" id="UP001162131"/>
    </source>
</evidence>
<dbReference type="PANTHER" id="PTHR12482:SF5">
    <property type="entry name" value="DUF676 DOMAIN-CONTAINING PROTEIN"/>
    <property type="match status" value="1"/>
</dbReference>
<dbReference type="Gene3D" id="3.40.50.1820">
    <property type="entry name" value="alpha/beta hydrolase"/>
    <property type="match status" value="1"/>
</dbReference>
<dbReference type="Proteomes" id="UP001162131">
    <property type="component" value="Unassembled WGS sequence"/>
</dbReference>
<dbReference type="PANTHER" id="PTHR12482">
    <property type="entry name" value="LIPASE ROG1-RELATED-RELATED"/>
    <property type="match status" value="1"/>
</dbReference>
<accession>A0AAU9KF93</accession>
<feature type="domain" description="DUF676" evidence="3">
    <location>
        <begin position="465"/>
        <end position="649"/>
    </location>
</feature>
<dbReference type="InterPro" id="IPR044294">
    <property type="entry name" value="Lipase-like"/>
</dbReference>
<dbReference type="InterPro" id="IPR022122">
    <property type="entry name" value="DUF3657"/>
</dbReference>
<proteinExistence type="inferred from homology"/>